<evidence type="ECO:0000313" key="2">
    <source>
        <dbReference type="Proteomes" id="UP000294958"/>
    </source>
</evidence>
<dbReference type="OrthoDB" id="8000465at2"/>
<evidence type="ECO:0000313" key="1">
    <source>
        <dbReference type="EMBL" id="TDR34715.1"/>
    </source>
</evidence>
<organism evidence="1 2">
    <name type="scientific">Aquamicrobium defluvii</name>
    <dbReference type="NCBI Taxonomy" id="69279"/>
    <lineage>
        <taxon>Bacteria</taxon>
        <taxon>Pseudomonadati</taxon>
        <taxon>Pseudomonadota</taxon>
        <taxon>Alphaproteobacteria</taxon>
        <taxon>Hyphomicrobiales</taxon>
        <taxon>Phyllobacteriaceae</taxon>
        <taxon>Aquamicrobium</taxon>
    </lineage>
</organism>
<gene>
    <name evidence="1" type="ORF">DES43_113146</name>
</gene>
<sequence>MNRASSIRFPIQPRMVGPDKIARRLGVTLTAFREKRHELEQQGFPKPDSVLGTYCLEAVDKWIDQRAGLIRDDDPVSAQVAMLRSVRERAWAK</sequence>
<dbReference type="Proteomes" id="UP000294958">
    <property type="component" value="Unassembled WGS sequence"/>
</dbReference>
<dbReference type="EMBL" id="SNZF01000013">
    <property type="protein sequence ID" value="TDR34715.1"/>
    <property type="molecule type" value="Genomic_DNA"/>
</dbReference>
<keyword evidence="2" id="KW-1185">Reference proteome</keyword>
<dbReference type="AlphaFoldDB" id="A0A4R6YEZ2"/>
<reference evidence="1 2" key="1">
    <citation type="submission" date="2019-03" db="EMBL/GenBank/DDBJ databases">
        <title>Genomic Encyclopedia of Type Strains, Phase IV (KMG-IV): sequencing the most valuable type-strain genomes for metagenomic binning, comparative biology and taxonomic classification.</title>
        <authorList>
            <person name="Goeker M."/>
        </authorList>
    </citation>
    <scope>NUCLEOTIDE SEQUENCE [LARGE SCALE GENOMIC DNA]</scope>
    <source>
        <strain evidence="1 2">DSM 11603</strain>
    </source>
</reference>
<proteinExistence type="predicted"/>
<dbReference type="RefSeq" id="WP_133675425.1">
    <property type="nucleotide sequence ID" value="NZ_SNZF01000013.1"/>
</dbReference>
<comment type="caution">
    <text evidence="1">The sequence shown here is derived from an EMBL/GenBank/DDBJ whole genome shotgun (WGS) entry which is preliminary data.</text>
</comment>
<name>A0A4R6YEZ2_9HYPH</name>
<accession>A0A4R6YEZ2</accession>
<protein>
    <submittedName>
        <fullName evidence="1">Uncharacterized protein</fullName>
    </submittedName>
</protein>